<dbReference type="Gene3D" id="3.40.220.10">
    <property type="entry name" value="Leucine Aminopeptidase, subunit E, domain 1"/>
    <property type="match status" value="1"/>
</dbReference>
<proteinExistence type="predicted"/>
<protein>
    <recommendedName>
        <fullName evidence="3">Macro domain-containing protein</fullName>
    </recommendedName>
</protein>
<evidence type="ECO:0000313" key="2">
    <source>
        <dbReference type="Proteomes" id="UP001165586"/>
    </source>
</evidence>
<feature type="non-terminal residue" evidence="1">
    <location>
        <position position="1"/>
    </location>
</feature>
<dbReference type="Proteomes" id="UP001165586">
    <property type="component" value="Unassembled WGS sequence"/>
</dbReference>
<evidence type="ECO:0008006" key="3">
    <source>
        <dbReference type="Google" id="ProtNLM"/>
    </source>
</evidence>
<gene>
    <name evidence="1" type="ORF">N1032_27010</name>
</gene>
<sequence length="127" mass="14992">DKEKLGALSHAFHFFEEEGKDPLWVFNLYGQYHFDNKSEEYGTRYWALAKALEKMRVVLSTRRTLYWPSDKVLKIGFPLIGCGLAGGYWDIVEELIKYAFRDTPWVEVYIYTLDYLEGKNYVEIEST</sequence>
<dbReference type="EMBL" id="JANLCJ010000658">
    <property type="protein sequence ID" value="MCS5737387.1"/>
    <property type="molecule type" value="Genomic_DNA"/>
</dbReference>
<dbReference type="InterPro" id="IPR043472">
    <property type="entry name" value="Macro_dom-like"/>
</dbReference>
<organism evidence="1 2">
    <name type="scientific">Herbiconiux daphne</name>
    <dbReference type="NCBI Taxonomy" id="2970914"/>
    <lineage>
        <taxon>Bacteria</taxon>
        <taxon>Bacillati</taxon>
        <taxon>Actinomycetota</taxon>
        <taxon>Actinomycetes</taxon>
        <taxon>Micrococcales</taxon>
        <taxon>Microbacteriaceae</taxon>
        <taxon>Herbiconiux</taxon>
    </lineage>
</organism>
<accession>A0ABT2HBT6</accession>
<evidence type="ECO:0000313" key="1">
    <source>
        <dbReference type="EMBL" id="MCS5737387.1"/>
    </source>
</evidence>
<reference evidence="1" key="1">
    <citation type="submission" date="2022-08" db="EMBL/GenBank/DDBJ databases">
        <authorList>
            <person name="Deng Y."/>
            <person name="Han X.-F."/>
            <person name="Zhang Y.-Q."/>
        </authorList>
    </citation>
    <scope>NUCLEOTIDE SEQUENCE</scope>
    <source>
        <strain evidence="1">CPCC 203386</strain>
    </source>
</reference>
<dbReference type="SUPFAM" id="SSF52949">
    <property type="entry name" value="Macro domain-like"/>
    <property type="match status" value="1"/>
</dbReference>
<comment type="caution">
    <text evidence="1">The sequence shown here is derived from an EMBL/GenBank/DDBJ whole genome shotgun (WGS) entry which is preliminary data.</text>
</comment>
<keyword evidence="2" id="KW-1185">Reference proteome</keyword>
<name>A0ABT2HBT6_9MICO</name>